<dbReference type="EMBL" id="LDZY01000003">
    <property type="protein sequence ID" value="KLU66961.1"/>
    <property type="molecule type" value="Genomic_DNA"/>
</dbReference>
<dbReference type="RefSeq" id="WP_047808822.1">
    <property type="nucleotide sequence ID" value="NZ_LDZY01000003.1"/>
</dbReference>
<organism evidence="7 8">
    <name type="scientific">Desulfosporosinus acididurans</name>
    <dbReference type="NCBI Taxonomy" id="476652"/>
    <lineage>
        <taxon>Bacteria</taxon>
        <taxon>Bacillati</taxon>
        <taxon>Bacillota</taxon>
        <taxon>Clostridia</taxon>
        <taxon>Eubacteriales</taxon>
        <taxon>Desulfitobacteriaceae</taxon>
        <taxon>Desulfosporosinus</taxon>
    </lineage>
</organism>
<dbReference type="GO" id="GO:0050583">
    <property type="term" value="F:hydrogen dehydrogenase (NADP+) activity"/>
    <property type="evidence" value="ECO:0007669"/>
    <property type="project" value="UniProtKB-EC"/>
</dbReference>
<dbReference type="PROSITE" id="PS00645">
    <property type="entry name" value="COMPLEX1_51K_2"/>
    <property type="match status" value="1"/>
</dbReference>
<dbReference type="Pfam" id="PF01512">
    <property type="entry name" value="Complex1_51K"/>
    <property type="match status" value="1"/>
</dbReference>
<evidence type="ECO:0000256" key="4">
    <source>
        <dbReference type="ARBA" id="ARBA00023004"/>
    </source>
</evidence>
<dbReference type="InterPro" id="IPR037225">
    <property type="entry name" value="Nuo51_FMN-bd_sf"/>
</dbReference>
<dbReference type="SMART" id="SM00928">
    <property type="entry name" value="NADH_4Fe-4S"/>
    <property type="match status" value="1"/>
</dbReference>
<keyword evidence="5" id="KW-0411">Iron-sulfur</keyword>
<keyword evidence="2" id="KW-0004">4Fe-4S</keyword>
<dbReference type="InterPro" id="IPR011538">
    <property type="entry name" value="Nuo51_FMN-bd"/>
</dbReference>
<dbReference type="GO" id="GO:0046872">
    <property type="term" value="F:metal ion binding"/>
    <property type="evidence" value="ECO:0007669"/>
    <property type="project" value="UniProtKB-KW"/>
</dbReference>
<dbReference type="PANTHER" id="PTHR43578">
    <property type="entry name" value="NADH-QUINONE OXIDOREDUCTASE SUBUNIT F"/>
    <property type="match status" value="1"/>
</dbReference>
<dbReference type="FunFam" id="3.40.50.11540:FF:000001">
    <property type="entry name" value="NADH dehydrogenase [ubiquinone] flavoprotein 1, mitochondrial"/>
    <property type="match status" value="1"/>
</dbReference>
<dbReference type="SUPFAM" id="SSF142019">
    <property type="entry name" value="Nqo1 FMN-binding domain-like"/>
    <property type="match status" value="1"/>
</dbReference>
<dbReference type="InterPro" id="IPR001949">
    <property type="entry name" value="NADH-UbQ_OxRdtase_51kDa_CS"/>
</dbReference>
<dbReference type="Pfam" id="PF10589">
    <property type="entry name" value="NADH_4Fe-4S"/>
    <property type="match status" value="1"/>
</dbReference>
<dbReference type="FunFam" id="1.20.1440.230:FF:000001">
    <property type="entry name" value="Mitochondrial NADH dehydrogenase flavoprotein 1"/>
    <property type="match status" value="1"/>
</dbReference>
<dbReference type="PATRIC" id="fig|476652.3.peg.920"/>
<dbReference type="AlphaFoldDB" id="A0A0J1IQK6"/>
<keyword evidence="7" id="KW-0560">Oxidoreductase</keyword>
<protein>
    <submittedName>
        <fullName evidence="7">NADP-reducing hydrogenase subunit HndC</fullName>
        <ecNumber evidence="7">1.12.1.3</ecNumber>
    </submittedName>
</protein>
<dbReference type="Gene3D" id="1.20.1440.230">
    <property type="entry name" value="NADH-ubiquinone oxidoreductase 51kDa subunit, iron-sulphur binding domain"/>
    <property type="match status" value="1"/>
</dbReference>
<dbReference type="GO" id="GO:0051539">
    <property type="term" value="F:4 iron, 4 sulfur cluster binding"/>
    <property type="evidence" value="ECO:0007669"/>
    <property type="project" value="UniProtKB-KW"/>
</dbReference>
<sequence>MGNTKILSSRFGKIKPDSVEEFVAAGGYEGLKKAITMKPEEIIQEIKNAYLFGRGGAAYPTGVKWEQAYAIPLEKGPKYMICNADEGEPGTFKDRHIMAEDPLMLIEGMTIGAFIFGAKEGYIYCRGEYSGIQKILKSAIKNATEAGYLGENIMGTGLNFNIKVVSGAGAYVCGENTALVESIEGKTGRPRRKPPYIKNAGLNMMPTVLNNVETYACIPWIVKEGGETFLSVGTEFSGGTKLMCLSGNVVQRGVYEVPFGTTLRELIYGLGGGIAGGKTLKFVHLGGSSGACFPEELLDTKICYNDLRKNGLSLGSGAVLVVDDTHCVVDYLKTVMEFFEDESCGKCTPCREGNRRMVEILEKLTSGRGAKEDLERLQRLARTMRNTSFCGLGQSAPVPVTTLLKHFAAEFEAHVQGRCPSGKCSMSGVRR</sequence>
<dbReference type="InterPro" id="IPR019575">
    <property type="entry name" value="Nuop51_4Fe4S-bd"/>
</dbReference>
<dbReference type="Gene3D" id="6.10.250.1450">
    <property type="match status" value="1"/>
</dbReference>
<evidence type="ECO:0000256" key="5">
    <source>
        <dbReference type="ARBA" id="ARBA00023014"/>
    </source>
</evidence>
<proteinExistence type="inferred from homology"/>
<dbReference type="Gene3D" id="3.10.20.600">
    <property type="match status" value="1"/>
</dbReference>
<evidence type="ECO:0000313" key="7">
    <source>
        <dbReference type="EMBL" id="KLU66961.1"/>
    </source>
</evidence>
<reference evidence="7 8" key="1">
    <citation type="submission" date="2015-06" db="EMBL/GenBank/DDBJ databases">
        <title>Draft genome of the moderately acidophilic sulfate reducer Candidatus Desulfosporosinus acididurans strain M1.</title>
        <authorList>
            <person name="Poehlein A."/>
            <person name="Petzsch P."/>
            <person name="Johnson B.D."/>
            <person name="Schloemann M."/>
            <person name="Daniel R."/>
            <person name="Muehling M."/>
        </authorList>
    </citation>
    <scope>NUCLEOTIDE SEQUENCE [LARGE SCALE GENOMIC DNA]</scope>
    <source>
        <strain evidence="7 8">M1</strain>
    </source>
</reference>
<dbReference type="GO" id="GO:0010181">
    <property type="term" value="F:FMN binding"/>
    <property type="evidence" value="ECO:0007669"/>
    <property type="project" value="InterPro"/>
</dbReference>
<dbReference type="SUPFAM" id="SSF140490">
    <property type="entry name" value="Nqo1C-terminal domain-like"/>
    <property type="match status" value="1"/>
</dbReference>
<dbReference type="STRING" id="476652.DEAC_c08950"/>
<keyword evidence="3" id="KW-0479">Metal-binding</keyword>
<dbReference type="SUPFAM" id="SSF142984">
    <property type="entry name" value="Nqo1 middle domain-like"/>
    <property type="match status" value="1"/>
</dbReference>
<dbReference type="Gene3D" id="3.40.50.11540">
    <property type="entry name" value="NADH-ubiquinone oxidoreductase 51kDa subunit"/>
    <property type="match status" value="1"/>
</dbReference>
<evidence type="ECO:0000256" key="1">
    <source>
        <dbReference type="ARBA" id="ARBA00007523"/>
    </source>
</evidence>
<dbReference type="EC" id="1.12.1.3" evidence="7"/>
<accession>A0A0J1IQK6</accession>
<keyword evidence="8" id="KW-1185">Reference proteome</keyword>
<evidence type="ECO:0000256" key="2">
    <source>
        <dbReference type="ARBA" id="ARBA00022485"/>
    </source>
</evidence>
<dbReference type="GO" id="GO:0008137">
    <property type="term" value="F:NADH dehydrogenase (ubiquinone) activity"/>
    <property type="evidence" value="ECO:0007669"/>
    <property type="project" value="InterPro"/>
</dbReference>
<dbReference type="Proteomes" id="UP000036356">
    <property type="component" value="Unassembled WGS sequence"/>
</dbReference>
<evidence type="ECO:0000256" key="3">
    <source>
        <dbReference type="ARBA" id="ARBA00022723"/>
    </source>
</evidence>
<gene>
    <name evidence="7" type="primary">hndC_3</name>
    <name evidence="7" type="ORF">DEAC_c08950</name>
</gene>
<keyword evidence="4" id="KW-0408">Iron</keyword>
<dbReference type="InterPro" id="IPR037207">
    <property type="entry name" value="Nuop51_4Fe4S-bd_sf"/>
</dbReference>
<name>A0A0J1IQK6_9FIRM</name>
<dbReference type="PANTHER" id="PTHR43578:SF3">
    <property type="entry name" value="NADH-QUINONE OXIDOREDUCTASE SUBUNIT F"/>
    <property type="match status" value="1"/>
</dbReference>
<comment type="caution">
    <text evidence="7">The sequence shown here is derived from an EMBL/GenBank/DDBJ whole genome shotgun (WGS) entry which is preliminary data.</text>
</comment>
<comment type="similarity">
    <text evidence="1">Belongs to the complex I 51 kDa subunit family.</text>
</comment>
<evidence type="ECO:0000313" key="8">
    <source>
        <dbReference type="Proteomes" id="UP000036356"/>
    </source>
</evidence>
<feature type="domain" description="NADH-ubiquinone oxidoreductase 51kDa subunit iron-sulphur binding" evidence="6">
    <location>
        <begin position="329"/>
        <end position="374"/>
    </location>
</feature>
<evidence type="ECO:0000259" key="6">
    <source>
        <dbReference type="SMART" id="SM00928"/>
    </source>
</evidence>